<evidence type="ECO:0000313" key="1">
    <source>
        <dbReference type="EMBL" id="OSC32813.1"/>
    </source>
</evidence>
<proteinExistence type="predicted"/>
<dbReference type="EMBL" id="NCXO01000032">
    <property type="protein sequence ID" value="OSC32813.1"/>
    <property type="molecule type" value="Genomic_DNA"/>
</dbReference>
<dbReference type="OrthoDB" id="4741722at2"/>
<protein>
    <submittedName>
        <fullName evidence="1">Uncharacterized protein</fullName>
    </submittedName>
</protein>
<organism evidence="1 2">
    <name type="scientific">Mycolicibacillus koreensis</name>
    <dbReference type="NCBI Taxonomy" id="1069220"/>
    <lineage>
        <taxon>Bacteria</taxon>
        <taxon>Bacillati</taxon>
        <taxon>Actinomycetota</taxon>
        <taxon>Actinomycetes</taxon>
        <taxon>Mycobacteriales</taxon>
        <taxon>Mycobacteriaceae</taxon>
        <taxon>Mycolicibacillus</taxon>
    </lineage>
</organism>
<reference evidence="1 2" key="1">
    <citation type="submission" date="2017-04" db="EMBL/GenBank/DDBJ databases">
        <title>The new phylogeny of genus Mycobacterium.</title>
        <authorList>
            <person name="Tortoli E."/>
            <person name="Trovato A."/>
            <person name="Cirillo D.M."/>
        </authorList>
    </citation>
    <scope>NUCLEOTIDE SEQUENCE [LARGE SCALE GENOMIC DNA]</scope>
    <source>
        <strain evidence="1 2">KCTC 19819</strain>
    </source>
</reference>
<dbReference type="AlphaFoldDB" id="A0A7I7SCH2"/>
<evidence type="ECO:0000313" key="2">
    <source>
        <dbReference type="Proteomes" id="UP000193577"/>
    </source>
</evidence>
<dbReference type="Proteomes" id="UP000193577">
    <property type="component" value="Unassembled WGS sequence"/>
</dbReference>
<keyword evidence="2" id="KW-1185">Reference proteome</keyword>
<accession>A0A7I7SCH2</accession>
<comment type="caution">
    <text evidence="1">The sequence shown here is derived from an EMBL/GenBank/DDBJ whole genome shotgun (WGS) entry which is preliminary data.</text>
</comment>
<gene>
    <name evidence="1" type="ORF">B8W67_13750</name>
</gene>
<name>A0A7I7SCH2_9MYCO</name>
<dbReference type="RefSeq" id="WP_085304528.1">
    <property type="nucleotide sequence ID" value="NZ_AP022594.1"/>
</dbReference>
<sequence length="92" mass="10147">MIDSYSRGSVMLRVHRPTGSTEVKFTISRAEPLTADEVRRVNDELADYPSARGAHLARAAHEGRWEVRDASGVVLDHDGGDDTATLRWTGQV</sequence>